<evidence type="ECO:0000313" key="3">
    <source>
        <dbReference type="Proteomes" id="UP000236454"/>
    </source>
</evidence>
<name>A0A1I6XLV9_9FLAO</name>
<keyword evidence="3" id="KW-1185">Reference proteome</keyword>
<evidence type="ECO:0000313" key="2">
    <source>
        <dbReference type="EMBL" id="SFT39126.1"/>
    </source>
</evidence>
<gene>
    <name evidence="2" type="ORF">SAMN05216474_0293</name>
</gene>
<proteinExistence type="predicted"/>
<dbReference type="Proteomes" id="UP000236454">
    <property type="component" value="Unassembled WGS sequence"/>
</dbReference>
<dbReference type="STRING" id="477690.SAMN05216474_0293"/>
<accession>A0A1I6XLV9</accession>
<dbReference type="EMBL" id="FPAS01000001">
    <property type="protein sequence ID" value="SFT39126.1"/>
    <property type="molecule type" value="Genomic_DNA"/>
</dbReference>
<dbReference type="AlphaFoldDB" id="A0A1I6XLV9"/>
<evidence type="ECO:0000256" key="1">
    <source>
        <dbReference type="SAM" id="SignalP"/>
    </source>
</evidence>
<feature type="chain" id="PRO_5014919174" description="MetA-pathway of phenol degradation" evidence="1">
    <location>
        <begin position="29"/>
        <end position="314"/>
    </location>
</feature>
<organism evidence="2 3">
    <name type="scientific">Lishizhenia tianjinensis</name>
    <dbReference type="NCBI Taxonomy" id="477690"/>
    <lineage>
        <taxon>Bacteria</taxon>
        <taxon>Pseudomonadati</taxon>
        <taxon>Bacteroidota</taxon>
        <taxon>Flavobacteriia</taxon>
        <taxon>Flavobacteriales</taxon>
        <taxon>Crocinitomicaceae</taxon>
        <taxon>Lishizhenia</taxon>
    </lineage>
</organism>
<dbReference type="RefSeq" id="WP_090245541.1">
    <property type="nucleotide sequence ID" value="NZ_FPAS01000001.1"/>
</dbReference>
<dbReference type="OrthoDB" id="1405967at2"/>
<feature type="signal peptide" evidence="1">
    <location>
        <begin position="1"/>
        <end position="28"/>
    </location>
</feature>
<keyword evidence="1" id="KW-0732">Signal</keyword>
<reference evidence="2 3" key="1">
    <citation type="submission" date="2016-10" db="EMBL/GenBank/DDBJ databases">
        <authorList>
            <person name="de Groot N.N."/>
        </authorList>
    </citation>
    <scope>NUCLEOTIDE SEQUENCE [LARGE SCALE GENOMIC DNA]</scope>
    <source>
        <strain evidence="2 3">CGMCC 1.7005</strain>
    </source>
</reference>
<protein>
    <recommendedName>
        <fullName evidence="4">MetA-pathway of phenol degradation</fullName>
    </recommendedName>
</protein>
<sequence>MLTLYKIKNLWSTISLLALLLITPDAKACDVCGCAVGGMSMGLGMETTNNYFGLRYSHVQFNAQINYNSQYLEDIYSNDSYHRMELTSKYHFTPKIYGMAILPVVYNTMRGNTENIAHASLGDASLGLAYRLISPPMDTTKIRGHLLDIGANISLPTGAYQLEHEGEIVNRNFQAGKGSFAYSAVVKYMFMFKKWRYTTDLSYGWNTVNKDDYHFGNQLNVFASFGRLFNWGNTTIYPSLGAYFEHGEQHTEDGKIVFNTGGNAVLADIGVAVKTSKLTYWMKFLPVIHQSYNVDALSTIRGGKRLNLGIRYRF</sequence>
<evidence type="ECO:0008006" key="4">
    <source>
        <dbReference type="Google" id="ProtNLM"/>
    </source>
</evidence>